<dbReference type="PANTHER" id="PTHR30328:SF54">
    <property type="entry name" value="HTH-TYPE TRANSCRIPTIONAL REPRESSOR SCO4008"/>
    <property type="match status" value="1"/>
</dbReference>
<evidence type="ECO:0000256" key="1">
    <source>
        <dbReference type="ARBA" id="ARBA00023125"/>
    </source>
</evidence>
<dbReference type="InterPro" id="IPR050109">
    <property type="entry name" value="HTH-type_TetR-like_transc_reg"/>
</dbReference>
<dbReference type="PANTHER" id="PTHR30328">
    <property type="entry name" value="TRANSCRIPTIONAL REPRESSOR"/>
    <property type="match status" value="1"/>
</dbReference>
<protein>
    <submittedName>
        <fullName evidence="4">DNA-binding transcriptional regulator, AcrR family</fullName>
    </submittedName>
</protein>
<dbReference type="Pfam" id="PF00440">
    <property type="entry name" value="TetR_N"/>
    <property type="match status" value="1"/>
</dbReference>
<evidence type="ECO:0000259" key="3">
    <source>
        <dbReference type="PROSITE" id="PS50977"/>
    </source>
</evidence>
<dbReference type="InterPro" id="IPR009057">
    <property type="entry name" value="Homeodomain-like_sf"/>
</dbReference>
<dbReference type="Gene3D" id="1.10.357.10">
    <property type="entry name" value="Tetracycline Repressor, domain 2"/>
    <property type="match status" value="1"/>
</dbReference>
<dbReference type="PROSITE" id="PS50977">
    <property type="entry name" value="HTH_TETR_2"/>
    <property type="match status" value="1"/>
</dbReference>
<evidence type="ECO:0000313" key="5">
    <source>
        <dbReference type="Proteomes" id="UP000199481"/>
    </source>
</evidence>
<reference evidence="5" key="1">
    <citation type="submission" date="2016-10" db="EMBL/GenBank/DDBJ databases">
        <authorList>
            <person name="Varghese N."/>
            <person name="Submissions S."/>
        </authorList>
    </citation>
    <scope>NUCLEOTIDE SEQUENCE [LARGE SCALE GENOMIC DNA]</scope>
    <source>
        <strain evidence="5">MPL-11</strain>
    </source>
</reference>
<evidence type="ECO:0000256" key="2">
    <source>
        <dbReference type="PROSITE-ProRule" id="PRU00335"/>
    </source>
</evidence>
<keyword evidence="1 2" id="KW-0238">DNA-binding</keyword>
<evidence type="ECO:0000313" key="4">
    <source>
        <dbReference type="EMBL" id="SDQ22166.1"/>
    </source>
</evidence>
<gene>
    <name evidence="4" type="ORF">SAMN04487752_1310</name>
</gene>
<sequence length="193" mass="22684">MAREKKFSTDDIYLQTHNLLIKEGYEKFSFSLLAKSLKVSRAAIYKYYTNKDELISDYLVGQMKQMMEEFNQINWSLDYSDRFDQLFELIFKYREAHLISNALPHDKMIISTEKQKQKETVSGEVHGQFFNYIQQFIQTGKTNGHIKKDIPDSLIVGIIFHSINIPDRSNLSSQERAYFIKMIIKNGVFDISK</sequence>
<dbReference type="GO" id="GO:0006355">
    <property type="term" value="P:regulation of DNA-templated transcription"/>
    <property type="evidence" value="ECO:0007669"/>
    <property type="project" value="UniProtKB-ARBA"/>
</dbReference>
<dbReference type="AlphaFoldDB" id="A0A1H0Z4Z6"/>
<dbReference type="SUPFAM" id="SSF46689">
    <property type="entry name" value="Homeodomain-like"/>
    <property type="match status" value="1"/>
</dbReference>
<dbReference type="InterPro" id="IPR001647">
    <property type="entry name" value="HTH_TetR"/>
</dbReference>
<dbReference type="EMBL" id="FNJW01000008">
    <property type="protein sequence ID" value="SDQ22166.1"/>
    <property type="molecule type" value="Genomic_DNA"/>
</dbReference>
<dbReference type="GO" id="GO:0003677">
    <property type="term" value="F:DNA binding"/>
    <property type="evidence" value="ECO:0007669"/>
    <property type="project" value="UniProtKB-UniRule"/>
</dbReference>
<feature type="domain" description="HTH tetR-type" evidence="3">
    <location>
        <begin position="6"/>
        <end position="66"/>
    </location>
</feature>
<keyword evidence="5" id="KW-1185">Reference proteome</keyword>
<accession>A0A1H0Z4Z6</accession>
<dbReference type="RefSeq" id="WP_089976316.1">
    <property type="nucleotide sequence ID" value="NZ_CP084916.1"/>
</dbReference>
<organism evidence="4 5">
    <name type="scientific">Carnobacterium viridans</name>
    <dbReference type="NCBI Taxonomy" id="174587"/>
    <lineage>
        <taxon>Bacteria</taxon>
        <taxon>Bacillati</taxon>
        <taxon>Bacillota</taxon>
        <taxon>Bacilli</taxon>
        <taxon>Lactobacillales</taxon>
        <taxon>Carnobacteriaceae</taxon>
        <taxon>Carnobacterium</taxon>
    </lineage>
</organism>
<dbReference type="OrthoDB" id="153047at2"/>
<feature type="DNA-binding region" description="H-T-H motif" evidence="2">
    <location>
        <begin position="29"/>
        <end position="48"/>
    </location>
</feature>
<name>A0A1H0Z4Z6_9LACT</name>
<proteinExistence type="predicted"/>
<dbReference type="Proteomes" id="UP000199481">
    <property type="component" value="Unassembled WGS sequence"/>
</dbReference>